<comment type="similarity">
    <text evidence="2 9">Belongs to the DXR family.</text>
</comment>
<feature type="domain" description="1-deoxy-D-xylulose 5-phosphate reductoisomerase N-terminal" evidence="11">
    <location>
        <begin position="58"/>
        <end position="184"/>
    </location>
</feature>
<dbReference type="Gene3D" id="3.40.50.720">
    <property type="entry name" value="NAD(P)-binding Rossmann-like Domain"/>
    <property type="match status" value="1"/>
</dbReference>
<dbReference type="PIRSF" id="PIRSF006205">
    <property type="entry name" value="Dxp_reductismrs"/>
    <property type="match status" value="1"/>
</dbReference>
<feature type="binding site" evidence="9">
    <location>
        <position position="271"/>
    </location>
    <ligand>
        <name>Mn(2+)</name>
        <dbReference type="ChEBI" id="CHEBI:29035"/>
    </ligand>
</feature>
<keyword evidence="4 9" id="KW-0521">NADP</keyword>
<dbReference type="Pfam" id="PF13288">
    <property type="entry name" value="DXPR_C"/>
    <property type="match status" value="1"/>
</dbReference>
<dbReference type="Pfam" id="PF02670">
    <property type="entry name" value="DXP_reductoisom"/>
    <property type="match status" value="1"/>
</dbReference>
<evidence type="ECO:0000259" key="11">
    <source>
        <dbReference type="Pfam" id="PF02670"/>
    </source>
</evidence>
<feature type="binding site" evidence="9">
    <location>
        <position position="178"/>
    </location>
    <ligand>
        <name>NADPH</name>
        <dbReference type="ChEBI" id="CHEBI:57783"/>
    </ligand>
</feature>
<evidence type="ECO:0000256" key="5">
    <source>
        <dbReference type="ARBA" id="ARBA00023002"/>
    </source>
</evidence>
<dbReference type="RefSeq" id="WP_006303993.1">
    <property type="nucleotide sequence ID" value="NZ_AEDQ01000017.1"/>
</dbReference>
<feature type="binding site" evidence="9">
    <location>
        <position position="177"/>
    </location>
    <ligand>
        <name>1-deoxy-D-xylulose 5-phosphate</name>
        <dbReference type="ChEBI" id="CHEBI:57792"/>
    </ligand>
</feature>
<feature type="binding site" evidence="9">
    <location>
        <position position="271"/>
    </location>
    <ligand>
        <name>1-deoxy-D-xylulose 5-phosphate</name>
        <dbReference type="ChEBI" id="CHEBI:57792"/>
    </ligand>
</feature>
<reference evidence="14 15" key="1">
    <citation type="submission" date="2010-08" db="EMBL/GenBank/DDBJ databases">
        <authorList>
            <person name="Durkin A.S."/>
            <person name="Madupu R."/>
            <person name="Torralba M."/>
            <person name="Gillis M."/>
            <person name="Methe B."/>
            <person name="Sutton G."/>
            <person name="Nelson K.E."/>
        </authorList>
    </citation>
    <scope>NUCLEOTIDE SEQUENCE [LARGE SCALE GENOMIC DNA]</scope>
    <source>
        <strain evidence="14 15">PB189-T1-4</strain>
    </source>
</reference>
<dbReference type="GO" id="GO:0030604">
    <property type="term" value="F:1-deoxy-D-xylulose-5-phosphate reductoisomerase activity"/>
    <property type="evidence" value="ECO:0007669"/>
    <property type="project" value="UniProtKB-EC"/>
</dbReference>
<dbReference type="NCBIfam" id="TIGR00243">
    <property type="entry name" value="Dxr"/>
    <property type="match status" value="1"/>
</dbReference>
<feature type="domain" description="1-deoxy-D-xylulose 5-phosphate reductoisomerase C-terminal" evidence="12">
    <location>
        <begin position="196"/>
        <end position="279"/>
    </location>
</feature>
<evidence type="ECO:0000256" key="10">
    <source>
        <dbReference type="SAM" id="MobiDB-lite"/>
    </source>
</evidence>
<feature type="region of interest" description="Disordered" evidence="10">
    <location>
        <begin position="30"/>
        <end position="49"/>
    </location>
</feature>
<keyword evidence="9" id="KW-0460">Magnesium</keyword>
<keyword evidence="3 9" id="KW-0479">Metal-binding</keyword>
<evidence type="ECO:0000259" key="12">
    <source>
        <dbReference type="Pfam" id="PF08436"/>
    </source>
</evidence>
<comment type="cofactor">
    <cofactor evidence="9">
        <name>Mg(2+)</name>
        <dbReference type="ChEBI" id="CHEBI:18420"/>
    </cofactor>
    <cofactor evidence="9">
        <name>Mn(2+)</name>
        <dbReference type="ChEBI" id="CHEBI:29035"/>
    </cofactor>
</comment>
<feature type="binding site" evidence="9">
    <location>
        <position position="200"/>
    </location>
    <ligand>
        <name>Mn(2+)</name>
        <dbReference type="ChEBI" id="CHEBI:29035"/>
    </ligand>
</feature>
<accession>A0ABP2IZ04</accession>
<feature type="binding site" evidence="9">
    <location>
        <position position="249"/>
    </location>
    <ligand>
        <name>1-deoxy-D-xylulose 5-phosphate</name>
        <dbReference type="ChEBI" id="CHEBI:57792"/>
    </ligand>
</feature>
<feature type="binding site" evidence="9">
    <location>
        <position position="226"/>
    </location>
    <ligand>
        <name>1-deoxy-D-xylulose 5-phosphate</name>
        <dbReference type="ChEBI" id="CHEBI:57792"/>
    </ligand>
</feature>
<feature type="binding site" evidence="9">
    <location>
        <position position="255"/>
    </location>
    <ligand>
        <name>NADPH</name>
        <dbReference type="ChEBI" id="CHEBI:57783"/>
    </ligand>
</feature>
<keyword evidence="6 9" id="KW-0464">Manganese</keyword>
<feature type="binding site" evidence="9">
    <location>
        <position position="65"/>
    </location>
    <ligand>
        <name>NADPH</name>
        <dbReference type="ChEBI" id="CHEBI:57783"/>
    </ligand>
</feature>
<comment type="pathway">
    <text evidence="1 9">Isoprenoid biosynthesis; isopentenyl diphosphate biosynthesis via DXP pathway; isopentenyl diphosphate from 1-deoxy-D-xylulose 5-phosphate: step 1/6.</text>
</comment>
<feature type="binding site" evidence="9">
    <location>
        <position position="267"/>
    </location>
    <ligand>
        <name>1-deoxy-D-xylulose 5-phosphate</name>
        <dbReference type="ChEBI" id="CHEBI:57792"/>
    </ligand>
</feature>
<feature type="binding site" evidence="9">
    <location>
        <position position="262"/>
    </location>
    <ligand>
        <name>1-deoxy-D-xylulose 5-phosphate</name>
        <dbReference type="ChEBI" id="CHEBI:57792"/>
    </ligand>
</feature>
<comment type="catalytic activity">
    <reaction evidence="8">
        <text>2-C-methyl-D-erythritol 4-phosphate + NADP(+) = 1-deoxy-D-xylulose 5-phosphate + NADPH + H(+)</text>
        <dbReference type="Rhea" id="RHEA:13717"/>
        <dbReference type="ChEBI" id="CHEBI:15378"/>
        <dbReference type="ChEBI" id="CHEBI:57783"/>
        <dbReference type="ChEBI" id="CHEBI:57792"/>
        <dbReference type="ChEBI" id="CHEBI:58262"/>
        <dbReference type="ChEBI" id="CHEBI:58349"/>
        <dbReference type="EC" id="1.1.1.267"/>
    </reaction>
    <physiologicalReaction direction="right-to-left" evidence="8">
        <dbReference type="Rhea" id="RHEA:13719"/>
    </physiologicalReaction>
</comment>
<evidence type="ECO:0000256" key="1">
    <source>
        <dbReference type="ARBA" id="ARBA00005094"/>
    </source>
</evidence>
<feature type="binding site" evidence="9">
    <location>
        <position position="202"/>
    </location>
    <ligand>
        <name>Mn(2+)</name>
        <dbReference type="ChEBI" id="CHEBI:29035"/>
    </ligand>
</feature>
<dbReference type="PANTHER" id="PTHR30525:SF0">
    <property type="entry name" value="1-DEOXY-D-XYLULOSE 5-PHOSPHATE REDUCTOISOMERASE, CHLOROPLASTIC"/>
    <property type="match status" value="1"/>
</dbReference>
<evidence type="ECO:0000313" key="15">
    <source>
        <dbReference type="Proteomes" id="UP000004431"/>
    </source>
</evidence>
<name>A0ABP2IZ04_9ACTN</name>
<dbReference type="InterPro" id="IPR003821">
    <property type="entry name" value="DXP_reductoisomerase"/>
</dbReference>
<feature type="binding site" evidence="9">
    <location>
        <position position="202"/>
    </location>
    <ligand>
        <name>1-deoxy-D-xylulose 5-phosphate</name>
        <dbReference type="ChEBI" id="CHEBI:57792"/>
    </ligand>
</feature>
<evidence type="ECO:0000313" key="14">
    <source>
        <dbReference type="EMBL" id="EFL44282.1"/>
    </source>
</evidence>
<feature type="domain" description="DXP reductoisomerase C-terminal" evidence="13">
    <location>
        <begin position="311"/>
        <end position="428"/>
    </location>
</feature>
<keyword evidence="15" id="KW-1185">Reference proteome</keyword>
<dbReference type="EC" id="1.1.1.267" evidence="9"/>
<comment type="function">
    <text evidence="9">Catalyzes the NADPH-dependent rearrangement and reduction of 1-deoxy-D-xylulose-5-phosphate (DXP) to 2-C-methyl-D-erythritol 4-phosphate (MEP).</text>
</comment>
<evidence type="ECO:0000256" key="6">
    <source>
        <dbReference type="ARBA" id="ARBA00023211"/>
    </source>
</evidence>
<dbReference type="EMBL" id="AEDQ01000017">
    <property type="protein sequence ID" value="EFL44282.1"/>
    <property type="molecule type" value="Genomic_DNA"/>
</dbReference>
<dbReference type="HAMAP" id="MF_00183">
    <property type="entry name" value="DXP_reductoisom"/>
    <property type="match status" value="1"/>
</dbReference>
<protein>
    <recommendedName>
        <fullName evidence="9">1-deoxy-D-xylulose 5-phosphate reductoisomerase</fullName>
        <shortName evidence="9">DXP reductoisomerase</shortName>
        <ecNumber evidence="9">1.1.1.267</ecNumber>
    </recommendedName>
    <alternativeName>
        <fullName evidence="9">1-deoxyxylulose-5-phosphate reductoisomerase</fullName>
    </alternativeName>
    <alternativeName>
        <fullName evidence="9">2-C-methyl-D-erythritol 4-phosphate synthase</fullName>
    </alternativeName>
</protein>
<sequence length="444" mass="47843">MSLFSSSTSMDMQTSTVGCNIAHGADVSPRTSVSLQSSHVRTPAPAKTQVKPHAKLRVAILGSSGSIGTQTLDVCCRHADKIDVVALSVHSSTDKLVAQAQEFKPRYAVVSNKTHAHDAILQQLPSTTTLTCGARALEELVYADDIDCVVCAVVGFAGVRVGYAALKAGKKLAYANKESLVVAGDLLMPLVTPYNLVPVDSEHSAIFQCLVGEGLAPIKKIWLTCSGGPFFGFTKNQLKAVTPQQALAHPTWRMGAKITIDSATLMNKGLEILEAARLFEVPIDAIEVLIHRQSTIHSMVEFVDGSLKAQLGASDMRIAIQYAFSYPKRWDTPTQPRLDWHTIAPLSFDSADEDAFGCLRLARQAGRIGKTMPCAMNAANEVANAAFRRGDCSFLDIEATVAHVMERHTPLSVESIEMLEDVDAACRAQAREFLGIVSHTGAQR</sequence>
<feature type="binding site" evidence="9">
    <location>
        <position position="176"/>
    </location>
    <ligand>
        <name>NADPH</name>
        <dbReference type="ChEBI" id="CHEBI:57783"/>
    </ligand>
</feature>
<organism evidence="14 15">
    <name type="scientific">Fannyhessea vaginae PB189-T1-4</name>
    <dbReference type="NCBI Taxonomy" id="866774"/>
    <lineage>
        <taxon>Bacteria</taxon>
        <taxon>Bacillati</taxon>
        <taxon>Actinomycetota</taxon>
        <taxon>Coriobacteriia</taxon>
        <taxon>Coriobacteriales</taxon>
        <taxon>Atopobiaceae</taxon>
        <taxon>Fannyhessea</taxon>
    </lineage>
</organism>
<dbReference type="Proteomes" id="UP000004431">
    <property type="component" value="Unassembled WGS sequence"/>
</dbReference>
<dbReference type="Pfam" id="PF08436">
    <property type="entry name" value="DXP_redisom_C"/>
    <property type="match status" value="1"/>
</dbReference>
<dbReference type="SUPFAM" id="SSF51735">
    <property type="entry name" value="NAD(P)-binding Rossmann-fold domains"/>
    <property type="match status" value="1"/>
</dbReference>
<dbReference type="InterPro" id="IPR036291">
    <property type="entry name" value="NAD(P)-bd_dom_sf"/>
</dbReference>
<feature type="compositionally biased region" description="Polar residues" evidence="10">
    <location>
        <begin position="30"/>
        <end position="40"/>
    </location>
</feature>
<gene>
    <name evidence="9 14" type="primary">dxr</name>
    <name evidence="14" type="ORF">HMPREF9248_1066</name>
</gene>
<feature type="binding site" evidence="9">
    <location>
        <position position="268"/>
    </location>
    <ligand>
        <name>1-deoxy-D-xylulose 5-phosphate</name>
        <dbReference type="ChEBI" id="CHEBI:57792"/>
    </ligand>
</feature>
<keyword evidence="7 9" id="KW-0414">Isoprene biosynthesis</keyword>
<dbReference type="InterPro" id="IPR013512">
    <property type="entry name" value="DXP_reductoisomerase_N"/>
</dbReference>
<feature type="binding site" evidence="9">
    <location>
        <position position="67"/>
    </location>
    <ligand>
        <name>NADPH</name>
        <dbReference type="ChEBI" id="CHEBI:57783"/>
    </ligand>
</feature>
<dbReference type="InterPro" id="IPR026877">
    <property type="entry name" value="DXPR_C"/>
</dbReference>
<feature type="binding site" evidence="9">
    <location>
        <position position="66"/>
    </location>
    <ligand>
        <name>NADPH</name>
        <dbReference type="ChEBI" id="CHEBI:57783"/>
    </ligand>
</feature>
<comment type="caution">
    <text evidence="9">Lacks conserved residue(s) required for the propagation of feature annotation.</text>
</comment>
<dbReference type="PANTHER" id="PTHR30525">
    <property type="entry name" value="1-DEOXY-D-XYLULOSE 5-PHOSPHATE REDUCTOISOMERASE"/>
    <property type="match status" value="1"/>
</dbReference>
<dbReference type="Gene3D" id="1.10.1740.10">
    <property type="match status" value="1"/>
</dbReference>
<evidence type="ECO:0000256" key="3">
    <source>
        <dbReference type="ARBA" id="ARBA00022723"/>
    </source>
</evidence>
<evidence type="ECO:0000256" key="7">
    <source>
        <dbReference type="ARBA" id="ARBA00023229"/>
    </source>
</evidence>
<dbReference type="InterPro" id="IPR036169">
    <property type="entry name" value="DXPR_C_sf"/>
</dbReference>
<dbReference type="InterPro" id="IPR013644">
    <property type="entry name" value="DXP_reductoisomerase_C"/>
</dbReference>
<comment type="caution">
    <text evidence="14">The sequence shown here is derived from an EMBL/GenBank/DDBJ whole genome shotgun (WGS) entry which is preliminary data.</text>
</comment>
<keyword evidence="5 9" id="KW-0560">Oxidoreductase</keyword>
<evidence type="ECO:0000259" key="13">
    <source>
        <dbReference type="Pfam" id="PF13288"/>
    </source>
</evidence>
<evidence type="ECO:0000256" key="8">
    <source>
        <dbReference type="ARBA" id="ARBA00048543"/>
    </source>
</evidence>
<dbReference type="SUPFAM" id="SSF69055">
    <property type="entry name" value="1-deoxy-D-xylulose-5-phosphate reductoisomerase, C-terminal domain"/>
    <property type="match status" value="1"/>
</dbReference>
<evidence type="ECO:0000256" key="4">
    <source>
        <dbReference type="ARBA" id="ARBA00022857"/>
    </source>
</evidence>
<feature type="binding site" evidence="9">
    <location>
        <position position="201"/>
    </location>
    <ligand>
        <name>1-deoxy-D-xylulose 5-phosphate</name>
        <dbReference type="ChEBI" id="CHEBI:57792"/>
    </ligand>
</feature>
<evidence type="ECO:0000256" key="2">
    <source>
        <dbReference type="ARBA" id="ARBA00006825"/>
    </source>
</evidence>
<evidence type="ECO:0000256" key="9">
    <source>
        <dbReference type="HAMAP-Rule" id="MF_00183"/>
    </source>
</evidence>
<proteinExistence type="inferred from homology"/>
<dbReference type="SUPFAM" id="SSF55347">
    <property type="entry name" value="Glyceraldehyde-3-phosphate dehydrogenase-like, C-terminal domain"/>
    <property type="match status" value="1"/>
</dbReference>